<keyword evidence="4" id="KW-1185">Reference proteome</keyword>
<evidence type="ECO:0000259" key="2">
    <source>
        <dbReference type="Pfam" id="PF22725"/>
    </source>
</evidence>
<dbReference type="EMBL" id="WHOC01000160">
    <property type="protein sequence ID" value="NOU90123.1"/>
    <property type="molecule type" value="Genomic_DNA"/>
</dbReference>
<feature type="domain" description="GFO/IDH/MocA-like oxidoreductase" evidence="2">
    <location>
        <begin position="132"/>
        <end position="258"/>
    </location>
</feature>
<sequence length="385" mass="41971">MSKLKIAVIGCGAIAIRRHVPEYAQNPNVELVAFSDPVIERAQKLAETYKAQAFADYETMLKNVKVDAVSVCTPNDLHAPAAIAAANAGAHVLVEKPMATTAAEGLAMIEAAHRNGVYLMVSHNQRLMPPHVKAKEILVSGRLGKVLTFRTSFGHPGPEGWSLDGRNSWFFRKAEAVMGAMGDLGVHKSDLIRWLLDDEVSEVAAFVETLHKAGTDVDDNSICLLRMKSGTIGTLAASWTYYKGQDNSTVLWCENGVMKIGTHPEDQVIVELRGGTIERYKVGAIATNEKQTYSGVIDAFVNSIHTKTPPEISGEEGLRSLQVILAAFESKATGISSRWNKQHKNVHFASCSRHCKCAFCFYDFCFIAADDHIGEPAAACVARRN</sequence>
<protein>
    <submittedName>
        <fullName evidence="3">Gfo/Idh/MocA family oxidoreductase</fullName>
    </submittedName>
</protein>
<comment type="caution">
    <text evidence="3">The sequence shown here is derived from an EMBL/GenBank/DDBJ whole genome shotgun (WGS) entry which is preliminary data.</text>
</comment>
<dbReference type="InterPro" id="IPR055170">
    <property type="entry name" value="GFO_IDH_MocA-like_dom"/>
</dbReference>
<organism evidence="3 4">
    <name type="scientific">Paenibacillus germinis</name>
    <dbReference type="NCBI Taxonomy" id="2654979"/>
    <lineage>
        <taxon>Bacteria</taxon>
        <taxon>Bacillati</taxon>
        <taxon>Bacillota</taxon>
        <taxon>Bacilli</taxon>
        <taxon>Bacillales</taxon>
        <taxon>Paenibacillaceae</taxon>
        <taxon>Paenibacillus</taxon>
    </lineage>
</organism>
<dbReference type="Gene3D" id="3.30.360.10">
    <property type="entry name" value="Dihydrodipicolinate Reductase, domain 2"/>
    <property type="match status" value="1"/>
</dbReference>
<evidence type="ECO:0000313" key="3">
    <source>
        <dbReference type="EMBL" id="NOU90123.1"/>
    </source>
</evidence>
<dbReference type="Gene3D" id="3.40.50.720">
    <property type="entry name" value="NAD(P)-binding Rossmann-like Domain"/>
    <property type="match status" value="1"/>
</dbReference>
<dbReference type="SUPFAM" id="SSF55347">
    <property type="entry name" value="Glyceraldehyde-3-phosphate dehydrogenase-like, C-terminal domain"/>
    <property type="match status" value="1"/>
</dbReference>
<dbReference type="PANTHER" id="PTHR43377">
    <property type="entry name" value="BILIVERDIN REDUCTASE A"/>
    <property type="match status" value="1"/>
</dbReference>
<evidence type="ECO:0000313" key="4">
    <source>
        <dbReference type="Proteomes" id="UP000658690"/>
    </source>
</evidence>
<evidence type="ECO:0000259" key="1">
    <source>
        <dbReference type="Pfam" id="PF01408"/>
    </source>
</evidence>
<reference evidence="3 4" key="1">
    <citation type="submission" date="2019-10" db="EMBL/GenBank/DDBJ databases">
        <title>Description of Paenibacillus choica sp. nov.</title>
        <authorList>
            <person name="Carlier A."/>
            <person name="Qi S."/>
        </authorList>
    </citation>
    <scope>NUCLEOTIDE SEQUENCE [LARGE SCALE GENOMIC DNA]</scope>
    <source>
        <strain evidence="3 4">LMG 31460</strain>
    </source>
</reference>
<gene>
    <name evidence="3" type="ORF">GC102_30910</name>
</gene>
<accession>A0ABX1Z9Z4</accession>
<feature type="domain" description="Gfo/Idh/MocA-like oxidoreductase N-terminal" evidence="1">
    <location>
        <begin position="4"/>
        <end position="123"/>
    </location>
</feature>
<name>A0ABX1Z9Z4_9BACL</name>
<proteinExistence type="predicted"/>
<dbReference type="SUPFAM" id="SSF51735">
    <property type="entry name" value="NAD(P)-binding Rossmann-fold domains"/>
    <property type="match status" value="1"/>
</dbReference>
<dbReference type="PANTHER" id="PTHR43377:SF1">
    <property type="entry name" value="BILIVERDIN REDUCTASE A"/>
    <property type="match status" value="1"/>
</dbReference>
<dbReference type="Proteomes" id="UP000658690">
    <property type="component" value="Unassembled WGS sequence"/>
</dbReference>
<dbReference type="RefSeq" id="WP_171692950.1">
    <property type="nucleotide sequence ID" value="NZ_WHOC01000160.1"/>
</dbReference>
<dbReference type="InterPro" id="IPR000683">
    <property type="entry name" value="Gfo/Idh/MocA-like_OxRdtase_N"/>
</dbReference>
<dbReference type="InterPro" id="IPR051450">
    <property type="entry name" value="Gfo/Idh/MocA_Oxidoreductases"/>
</dbReference>
<dbReference type="Pfam" id="PF01408">
    <property type="entry name" value="GFO_IDH_MocA"/>
    <property type="match status" value="1"/>
</dbReference>
<dbReference type="InterPro" id="IPR036291">
    <property type="entry name" value="NAD(P)-bd_dom_sf"/>
</dbReference>
<dbReference type="Pfam" id="PF22725">
    <property type="entry name" value="GFO_IDH_MocA_C3"/>
    <property type="match status" value="1"/>
</dbReference>